<gene>
    <name evidence="4" type="ORF">niasHT_009323</name>
</gene>
<dbReference type="PROSITE" id="PS00959">
    <property type="entry name" value="HISTONE_H3_2"/>
    <property type="match status" value="1"/>
</dbReference>
<keyword evidence="2" id="KW-1133">Transmembrane helix</keyword>
<feature type="transmembrane region" description="Helical" evidence="2">
    <location>
        <begin position="83"/>
        <end position="104"/>
    </location>
</feature>
<evidence type="ECO:0000256" key="2">
    <source>
        <dbReference type="SAM" id="Phobius"/>
    </source>
</evidence>
<protein>
    <recommendedName>
        <fullName evidence="3">Core Histone H2A/H2B/H3 domain-containing protein</fullName>
    </recommendedName>
</protein>
<dbReference type="InterPro" id="IPR009072">
    <property type="entry name" value="Histone-fold"/>
</dbReference>
<keyword evidence="2" id="KW-0472">Membrane</keyword>
<dbReference type="InterPro" id="IPR000164">
    <property type="entry name" value="Histone_H3/CENP-A"/>
</dbReference>
<dbReference type="InterPro" id="IPR007125">
    <property type="entry name" value="H2A/H2B/H3"/>
</dbReference>
<dbReference type="PRINTS" id="PR00622">
    <property type="entry name" value="HISTONEH3"/>
</dbReference>
<dbReference type="Gene3D" id="1.10.20.10">
    <property type="entry name" value="Histone, subunit A"/>
    <property type="match status" value="1"/>
</dbReference>
<evidence type="ECO:0000259" key="3">
    <source>
        <dbReference type="Pfam" id="PF00125"/>
    </source>
</evidence>
<dbReference type="AlphaFoldDB" id="A0ABD2LU15"/>
<comment type="caution">
    <text evidence="4">The sequence shown here is derived from an EMBL/GenBank/DDBJ whole genome shotgun (WGS) entry which is preliminary data.</text>
</comment>
<dbReference type="PANTHER" id="PTHR45810">
    <property type="entry name" value="HISTONE H3.2"/>
    <property type="match status" value="1"/>
</dbReference>
<comment type="similarity">
    <text evidence="1">Belongs to the histone H3 family.</text>
</comment>
<evidence type="ECO:0000256" key="1">
    <source>
        <dbReference type="ARBA" id="ARBA00010343"/>
    </source>
</evidence>
<evidence type="ECO:0000313" key="4">
    <source>
        <dbReference type="EMBL" id="KAL3118616.1"/>
    </source>
</evidence>
<sequence>MKKNINKKEEKRRKRYRPGEKALKEIRRYQKSTANLMPRQPFRRLAREVISEITWNSLRLETQAATALQEPLTDVPYTQIESLLCPPILSLFAGSFTLLAIILFD</sequence>
<proteinExistence type="inferred from homology"/>
<keyword evidence="5" id="KW-1185">Reference proteome</keyword>
<organism evidence="4 5">
    <name type="scientific">Heterodera trifolii</name>
    <dbReference type="NCBI Taxonomy" id="157864"/>
    <lineage>
        <taxon>Eukaryota</taxon>
        <taxon>Metazoa</taxon>
        <taxon>Ecdysozoa</taxon>
        <taxon>Nematoda</taxon>
        <taxon>Chromadorea</taxon>
        <taxon>Rhabditida</taxon>
        <taxon>Tylenchina</taxon>
        <taxon>Tylenchomorpha</taxon>
        <taxon>Tylenchoidea</taxon>
        <taxon>Heteroderidae</taxon>
        <taxon>Heteroderinae</taxon>
        <taxon>Heterodera</taxon>
    </lineage>
</organism>
<dbReference type="Pfam" id="PF00125">
    <property type="entry name" value="Histone"/>
    <property type="match status" value="1"/>
</dbReference>
<keyword evidence="2" id="KW-0812">Transmembrane</keyword>
<dbReference type="SUPFAM" id="SSF47113">
    <property type="entry name" value="Histone-fold"/>
    <property type="match status" value="1"/>
</dbReference>
<reference evidence="4 5" key="1">
    <citation type="submission" date="2024-10" db="EMBL/GenBank/DDBJ databases">
        <authorList>
            <person name="Kim D."/>
        </authorList>
    </citation>
    <scope>NUCLEOTIDE SEQUENCE [LARGE SCALE GENOMIC DNA]</scope>
    <source>
        <strain evidence="4">BH-2024</strain>
    </source>
</reference>
<dbReference type="EMBL" id="JBICBT010000273">
    <property type="protein sequence ID" value="KAL3118616.1"/>
    <property type="molecule type" value="Genomic_DNA"/>
</dbReference>
<evidence type="ECO:0000313" key="5">
    <source>
        <dbReference type="Proteomes" id="UP001620626"/>
    </source>
</evidence>
<dbReference type="SMART" id="SM00428">
    <property type="entry name" value="H3"/>
    <property type="match status" value="1"/>
</dbReference>
<dbReference type="PANTHER" id="PTHR45810:SF1">
    <property type="entry name" value="HISTONE H3-LIKE CENTROMERIC PROTEIN A"/>
    <property type="match status" value="1"/>
</dbReference>
<accession>A0ABD2LU15</accession>
<name>A0ABD2LU15_9BILA</name>
<dbReference type="GO" id="GO:0005694">
    <property type="term" value="C:chromosome"/>
    <property type="evidence" value="ECO:0007669"/>
    <property type="project" value="UniProtKB-ARBA"/>
</dbReference>
<dbReference type="Proteomes" id="UP001620626">
    <property type="component" value="Unassembled WGS sequence"/>
</dbReference>
<feature type="domain" description="Core Histone H2A/H2B/H3" evidence="3">
    <location>
        <begin position="18"/>
        <end position="71"/>
    </location>
</feature>